<dbReference type="EMBL" id="JADYXP020000022">
    <property type="protein sequence ID" value="KAL0102599.1"/>
    <property type="molecule type" value="Genomic_DNA"/>
</dbReference>
<dbReference type="Proteomes" id="UP001430953">
    <property type="component" value="Unassembled WGS sequence"/>
</dbReference>
<protein>
    <submittedName>
        <fullName evidence="1">Uncharacterized protein</fullName>
    </submittedName>
</protein>
<organism evidence="1 2">
    <name type="scientific">Cardiocondyla obscurior</name>
    <dbReference type="NCBI Taxonomy" id="286306"/>
    <lineage>
        <taxon>Eukaryota</taxon>
        <taxon>Metazoa</taxon>
        <taxon>Ecdysozoa</taxon>
        <taxon>Arthropoda</taxon>
        <taxon>Hexapoda</taxon>
        <taxon>Insecta</taxon>
        <taxon>Pterygota</taxon>
        <taxon>Neoptera</taxon>
        <taxon>Endopterygota</taxon>
        <taxon>Hymenoptera</taxon>
        <taxon>Apocrita</taxon>
        <taxon>Aculeata</taxon>
        <taxon>Formicoidea</taxon>
        <taxon>Formicidae</taxon>
        <taxon>Myrmicinae</taxon>
        <taxon>Cardiocondyla</taxon>
    </lineage>
</organism>
<dbReference type="AlphaFoldDB" id="A0AAW2EJQ2"/>
<comment type="caution">
    <text evidence="1">The sequence shown here is derived from an EMBL/GenBank/DDBJ whole genome shotgun (WGS) entry which is preliminary data.</text>
</comment>
<evidence type="ECO:0000313" key="1">
    <source>
        <dbReference type="EMBL" id="KAL0102599.1"/>
    </source>
</evidence>
<name>A0AAW2EJQ2_9HYME</name>
<reference evidence="1 2" key="1">
    <citation type="submission" date="2023-03" db="EMBL/GenBank/DDBJ databases">
        <title>High recombination rates correlate with genetic variation in Cardiocondyla obscurior ants.</title>
        <authorList>
            <person name="Errbii M."/>
        </authorList>
    </citation>
    <scope>NUCLEOTIDE SEQUENCE [LARGE SCALE GENOMIC DNA]</scope>
    <source>
        <strain evidence="1">Alpha-2009</strain>
        <tissue evidence="1">Whole body</tissue>
    </source>
</reference>
<sequence>MINVTRIGKLEEKYITTIDQIRDTVQKLEESLKCSRDLESAQSLKYSALKSRDKILTDDLKKIKKRNKQMLNLFRQSVTDVQLGSLDILPETLKRQVQKTWHQKYDALLSQNEQLKKQIIAIDHVTKQRKKEIDILQHRLFIAESVINPKKSIEKICKRCWILTNKS</sequence>
<keyword evidence="2" id="KW-1185">Reference proteome</keyword>
<gene>
    <name evidence="1" type="ORF">PUN28_018121</name>
</gene>
<accession>A0AAW2EJQ2</accession>
<evidence type="ECO:0000313" key="2">
    <source>
        <dbReference type="Proteomes" id="UP001430953"/>
    </source>
</evidence>
<proteinExistence type="predicted"/>